<comment type="similarity">
    <text evidence="1">Belongs to the eIF-2B alpha/beta/delta subunits family.</text>
</comment>
<organism evidence="2">
    <name type="scientific">uncultured Candidatus Woesearchaeota archaeon</name>
    <dbReference type="NCBI Taxonomy" id="2014372"/>
    <lineage>
        <taxon>Archaea</taxon>
        <taxon>Candidatus Woesearchaeota</taxon>
        <taxon>environmental samples</taxon>
    </lineage>
</organism>
<dbReference type="Gene3D" id="1.20.120.420">
    <property type="entry name" value="translation initiation factor eif-2b, domain 1"/>
    <property type="match status" value="1"/>
</dbReference>
<dbReference type="SUPFAM" id="SSF100950">
    <property type="entry name" value="NagB/RpiA/CoA transferase-like"/>
    <property type="match status" value="1"/>
</dbReference>
<reference evidence="2" key="1">
    <citation type="submission" date="2018-12" db="EMBL/GenBank/DDBJ databases">
        <authorList>
            <person name="Jaffe A."/>
        </authorList>
    </citation>
    <scope>NUCLEOTIDE SEQUENCE</scope>
</reference>
<dbReference type="InterPro" id="IPR037171">
    <property type="entry name" value="NagB/RpiA_transferase-like"/>
</dbReference>
<gene>
    <name evidence="2" type="primary">e2b2</name>
</gene>
<accession>A0A447IUC8</accession>
<keyword evidence="2" id="KW-0413">Isomerase</keyword>
<sequence length="277" mass="31375">MAFNEICRQIKNLKIQGAENVARAGIKALKLKHDKNSVRKIISLRPTEPCLRNAVNFVIKDVKRNADIALKHFDDAQKKIAEIGSRKIRNNDIIFTHCHSSTVVGILKEAAKTRRFKVYATETRPLYQGRKTADELAKAKIPVQLFTDAAGRYALKRSNIAFFGVDAITSEGNIINKMGTEMYSEIAERYDIPVYFCTDSWKYDMLTVFGFEEAIERREAKEVWEKAPKGVDISNIAFEIVESKLAAGIISELGVYAPATFVEEVKRHYPWIQGRGD</sequence>
<dbReference type="InterPro" id="IPR000649">
    <property type="entry name" value="IF-2B-related"/>
</dbReference>
<dbReference type="EMBL" id="LR131687">
    <property type="protein sequence ID" value="VDS11075.1"/>
    <property type="molecule type" value="Genomic_DNA"/>
</dbReference>
<proteinExistence type="inferred from homology"/>
<evidence type="ECO:0000256" key="1">
    <source>
        <dbReference type="RuleBase" id="RU003814"/>
    </source>
</evidence>
<name>A0A447IUC8_9ARCH</name>
<dbReference type="GO" id="GO:0019509">
    <property type="term" value="P:L-methionine salvage from methylthioadenosine"/>
    <property type="evidence" value="ECO:0007669"/>
    <property type="project" value="TreeGrafter"/>
</dbReference>
<dbReference type="InterPro" id="IPR042529">
    <property type="entry name" value="IF_2B-like_C"/>
</dbReference>
<dbReference type="AlphaFoldDB" id="A0A447IUC8"/>
<protein>
    <submittedName>
        <fullName evidence="2">R15P Isomerase</fullName>
    </submittedName>
</protein>
<dbReference type="Pfam" id="PF01008">
    <property type="entry name" value="IF-2B"/>
    <property type="match status" value="1"/>
</dbReference>
<dbReference type="InterPro" id="IPR027363">
    <property type="entry name" value="M1Pi_N"/>
</dbReference>
<dbReference type="PANTHER" id="PTHR43475">
    <property type="entry name" value="METHYLTHIORIBOSE-1-PHOSPHATE ISOMERASE"/>
    <property type="match status" value="1"/>
</dbReference>
<dbReference type="PANTHER" id="PTHR43475:SF2">
    <property type="entry name" value="RIBOSE 1,5-BISPHOSPHATE ISOMERASE"/>
    <property type="match status" value="1"/>
</dbReference>
<dbReference type="Gene3D" id="3.40.50.10470">
    <property type="entry name" value="Translation initiation factor eif-2b, domain 2"/>
    <property type="match status" value="1"/>
</dbReference>
<evidence type="ECO:0000313" key="2">
    <source>
        <dbReference type="EMBL" id="VDS11075.1"/>
    </source>
</evidence>
<dbReference type="GO" id="GO:0046523">
    <property type="term" value="F:S-methyl-5-thioribose-1-phosphate isomerase activity"/>
    <property type="evidence" value="ECO:0007669"/>
    <property type="project" value="TreeGrafter"/>
</dbReference>